<dbReference type="EMBL" id="JAIGNQ010000001">
    <property type="protein sequence ID" value="MBX7487066.1"/>
    <property type="molecule type" value="Genomic_DNA"/>
</dbReference>
<comment type="caution">
    <text evidence="2">The sequence shown here is derived from an EMBL/GenBank/DDBJ whole genome shotgun (WGS) entry which is preliminary data.</text>
</comment>
<protein>
    <submittedName>
        <fullName evidence="2">PilZ domain-containing protein</fullName>
    </submittedName>
</protein>
<sequence length="121" mass="13202">MEKRRGNRSKTDDDVMVSINGVAARGRMLNLSREGCKITGTRVNAEVGEAVTVTLLEGVAVEGEVRWAEGEEIGIGFARPIGEATVKYFMLGTLQHARDEIPVDQFGRGFPPMRPDRGLAD</sequence>
<name>A0ABS7JAM4_9SPHN</name>
<feature type="domain" description="PilZ" evidence="1">
    <location>
        <begin position="2"/>
        <end position="84"/>
    </location>
</feature>
<dbReference type="SUPFAM" id="SSF141371">
    <property type="entry name" value="PilZ domain-like"/>
    <property type="match status" value="1"/>
</dbReference>
<dbReference type="Gene3D" id="2.40.10.220">
    <property type="entry name" value="predicted glycosyltransferase like domains"/>
    <property type="match status" value="1"/>
</dbReference>
<gene>
    <name evidence="2" type="ORF">K3177_00930</name>
</gene>
<reference evidence="2 3" key="1">
    <citation type="submission" date="2021-08" db="EMBL/GenBank/DDBJ databases">
        <title>Comparative Genomics Analysis of the Genus Qipengyuania Reveals Extensive Genetic Diversity and Metabolic Versatility, Including the Description of Fifteen Novel Species.</title>
        <authorList>
            <person name="Liu Y."/>
        </authorList>
    </citation>
    <scope>NUCLEOTIDE SEQUENCE [LARGE SCALE GENOMIC DNA]</scope>
    <source>
        <strain evidence="2 3">GH25</strain>
    </source>
</reference>
<proteinExistence type="predicted"/>
<dbReference type="RefSeq" id="WP_221596418.1">
    <property type="nucleotide sequence ID" value="NZ_JAIGNQ010000001.1"/>
</dbReference>
<evidence type="ECO:0000313" key="2">
    <source>
        <dbReference type="EMBL" id="MBX7487066.1"/>
    </source>
</evidence>
<dbReference type="Proteomes" id="UP000776651">
    <property type="component" value="Unassembled WGS sequence"/>
</dbReference>
<organism evidence="2 3">
    <name type="scientific">Qipengyuania pacifica</name>
    <dbReference type="NCBI Taxonomy" id="2860199"/>
    <lineage>
        <taxon>Bacteria</taxon>
        <taxon>Pseudomonadati</taxon>
        <taxon>Pseudomonadota</taxon>
        <taxon>Alphaproteobacteria</taxon>
        <taxon>Sphingomonadales</taxon>
        <taxon>Erythrobacteraceae</taxon>
        <taxon>Qipengyuania</taxon>
    </lineage>
</organism>
<dbReference type="InterPro" id="IPR009875">
    <property type="entry name" value="PilZ_domain"/>
</dbReference>
<dbReference type="Pfam" id="PF07238">
    <property type="entry name" value="PilZ"/>
    <property type="match status" value="1"/>
</dbReference>
<keyword evidence="3" id="KW-1185">Reference proteome</keyword>
<evidence type="ECO:0000259" key="1">
    <source>
        <dbReference type="Pfam" id="PF07238"/>
    </source>
</evidence>
<accession>A0ABS7JAM4</accession>
<evidence type="ECO:0000313" key="3">
    <source>
        <dbReference type="Proteomes" id="UP000776651"/>
    </source>
</evidence>